<organism evidence="2 3">
    <name type="scientific">Symbiodinium natans</name>
    <dbReference type="NCBI Taxonomy" id="878477"/>
    <lineage>
        <taxon>Eukaryota</taxon>
        <taxon>Sar</taxon>
        <taxon>Alveolata</taxon>
        <taxon>Dinophyceae</taxon>
        <taxon>Suessiales</taxon>
        <taxon>Symbiodiniaceae</taxon>
        <taxon>Symbiodinium</taxon>
    </lineage>
</organism>
<evidence type="ECO:0000313" key="3">
    <source>
        <dbReference type="Proteomes" id="UP000604046"/>
    </source>
</evidence>
<keyword evidence="1" id="KW-0732">Signal</keyword>
<evidence type="ECO:0000256" key="1">
    <source>
        <dbReference type="SAM" id="SignalP"/>
    </source>
</evidence>
<dbReference type="AlphaFoldDB" id="A0A812QM21"/>
<feature type="signal peptide" evidence="1">
    <location>
        <begin position="1"/>
        <end position="20"/>
    </location>
</feature>
<comment type="caution">
    <text evidence="2">The sequence shown here is derived from an EMBL/GenBank/DDBJ whole genome shotgun (WGS) entry which is preliminary data.</text>
</comment>
<dbReference type="EMBL" id="CAJNDS010002254">
    <property type="protein sequence ID" value="CAE7393993.1"/>
    <property type="molecule type" value="Genomic_DNA"/>
</dbReference>
<evidence type="ECO:0000313" key="2">
    <source>
        <dbReference type="EMBL" id="CAE7393993.1"/>
    </source>
</evidence>
<accession>A0A812QM21</accession>
<protein>
    <submittedName>
        <fullName evidence="2">Uncharacterized protein</fullName>
    </submittedName>
</protein>
<reference evidence="2" key="1">
    <citation type="submission" date="2021-02" db="EMBL/GenBank/DDBJ databases">
        <authorList>
            <person name="Dougan E. K."/>
            <person name="Rhodes N."/>
            <person name="Thang M."/>
            <person name="Chan C."/>
        </authorList>
    </citation>
    <scope>NUCLEOTIDE SEQUENCE</scope>
</reference>
<dbReference type="OrthoDB" id="414849at2759"/>
<gene>
    <name evidence="2" type="ORF">SNAT2548_LOCUS21467</name>
</gene>
<feature type="chain" id="PRO_5032381055" evidence="1">
    <location>
        <begin position="21"/>
        <end position="277"/>
    </location>
</feature>
<keyword evidence="3" id="KW-1185">Reference proteome</keyword>
<name>A0A812QM21_9DINO</name>
<proteinExistence type="predicted"/>
<dbReference type="Proteomes" id="UP000604046">
    <property type="component" value="Unassembled WGS sequence"/>
</dbReference>
<sequence length="277" mass="30390">MRLQVLLILPIALAVREWAAIEDDLDEPKLDKLGAMTQSVLKALNHDAPVQITFDDEPWVNIAPRFSIWTAIPMTQNKGDLVISGGVYNIVKLLESRDMPISCPVLWAQNRWEAYLSVTKEAQKGGQVLFGAVTKGVVDIADIGHLKTVLDKMIGVPGFTNPVQGLSAALKQGEALASLRSAAFAPARPGENSTFDQVSKAIYGAKLQWQRVQNTKRVVRFMLGPHYTESGAYDLQMSCMQPDPDRSAYVYVPHPDPDAPPVQLRTPMLAGFILAIS</sequence>